<proteinExistence type="predicted"/>
<dbReference type="Gene3D" id="3.60.10.10">
    <property type="entry name" value="Endonuclease/exonuclease/phosphatase"/>
    <property type="match status" value="1"/>
</dbReference>
<feature type="non-terminal residue" evidence="1">
    <location>
        <position position="312"/>
    </location>
</feature>
<reference evidence="1" key="1">
    <citation type="submission" date="2023-03" db="EMBL/GenBank/DDBJ databases">
        <title>Massive genome expansion in bonnet fungi (Mycena s.s.) driven by repeated elements and novel gene families across ecological guilds.</title>
        <authorList>
            <consortium name="Lawrence Berkeley National Laboratory"/>
            <person name="Harder C.B."/>
            <person name="Miyauchi S."/>
            <person name="Viragh M."/>
            <person name="Kuo A."/>
            <person name="Thoen E."/>
            <person name="Andreopoulos B."/>
            <person name="Lu D."/>
            <person name="Skrede I."/>
            <person name="Drula E."/>
            <person name="Henrissat B."/>
            <person name="Morin E."/>
            <person name="Kohler A."/>
            <person name="Barry K."/>
            <person name="LaButti K."/>
            <person name="Morin E."/>
            <person name="Salamov A."/>
            <person name="Lipzen A."/>
            <person name="Mereny Z."/>
            <person name="Hegedus B."/>
            <person name="Baldrian P."/>
            <person name="Stursova M."/>
            <person name="Weitz H."/>
            <person name="Taylor A."/>
            <person name="Grigoriev I.V."/>
            <person name="Nagy L.G."/>
            <person name="Martin F."/>
            <person name="Kauserud H."/>
        </authorList>
    </citation>
    <scope>NUCLEOTIDE SEQUENCE</scope>
    <source>
        <strain evidence="1">CBHHK200</strain>
    </source>
</reference>
<protein>
    <recommendedName>
        <fullName evidence="3">DNase I-like protein</fullName>
    </recommendedName>
</protein>
<dbReference type="AlphaFoldDB" id="A0AAD6SAD2"/>
<dbReference type="SUPFAM" id="SSF56219">
    <property type="entry name" value="DNase I-like"/>
    <property type="match status" value="1"/>
</dbReference>
<comment type="caution">
    <text evidence="1">The sequence shown here is derived from an EMBL/GenBank/DDBJ whole genome shotgun (WGS) entry which is preliminary data.</text>
</comment>
<evidence type="ECO:0008006" key="3">
    <source>
        <dbReference type="Google" id="ProtNLM"/>
    </source>
</evidence>
<organism evidence="1 2">
    <name type="scientific">Mycena alexandri</name>
    <dbReference type="NCBI Taxonomy" id="1745969"/>
    <lineage>
        <taxon>Eukaryota</taxon>
        <taxon>Fungi</taxon>
        <taxon>Dikarya</taxon>
        <taxon>Basidiomycota</taxon>
        <taxon>Agaricomycotina</taxon>
        <taxon>Agaricomycetes</taxon>
        <taxon>Agaricomycetidae</taxon>
        <taxon>Agaricales</taxon>
        <taxon>Marasmiineae</taxon>
        <taxon>Mycenaceae</taxon>
        <taxon>Mycena</taxon>
    </lineage>
</organism>
<accession>A0AAD6SAD2</accession>
<gene>
    <name evidence="1" type="ORF">C8F04DRAFT_969301</name>
</gene>
<keyword evidence="2" id="KW-1185">Reference proteome</keyword>
<dbReference type="InterPro" id="IPR036691">
    <property type="entry name" value="Endo/exonu/phosph_ase_sf"/>
</dbReference>
<evidence type="ECO:0000313" key="2">
    <source>
        <dbReference type="Proteomes" id="UP001218188"/>
    </source>
</evidence>
<name>A0AAD6SAD2_9AGAR</name>
<evidence type="ECO:0000313" key="1">
    <source>
        <dbReference type="EMBL" id="KAJ7024196.1"/>
    </source>
</evidence>
<sequence length="312" mass="35339">MLFDEKIGALVVGETHLSAAQADEIQEALGKRMDIYHSPNPDNPSTRGVAIVLNREITNTKGVKVWYLKPGRAILAVLPWHGRRTHTVLGVYAPAESMEENKKFWDELYDMWMTMDLPVPNSFKGDLNLAEEPIDRMPHRKDQEAAVAALARFKRLLGLEDGWRKVNPDTKEYTYASPHNTLSRIDRIYVPSSDLKHYRDWSISDAAGGLTDHRLVSVIVKAPGAPFIGKGRFTIPVFLLRDKKFLEFTSMVGADLEEKIANSPEDAKAIQNGFKAFKDCIRDFARVRSKIAIGALEQKKRKLQQQRKEVLN</sequence>
<dbReference type="EMBL" id="JARJCM010000173">
    <property type="protein sequence ID" value="KAJ7024196.1"/>
    <property type="molecule type" value="Genomic_DNA"/>
</dbReference>
<dbReference type="Proteomes" id="UP001218188">
    <property type="component" value="Unassembled WGS sequence"/>
</dbReference>